<dbReference type="Gene3D" id="3.30.710.10">
    <property type="entry name" value="Potassium Channel Kv1.1, Chain A"/>
    <property type="match status" value="1"/>
</dbReference>
<gene>
    <name evidence="2" type="ORF">RDB_LOCUS42618</name>
</gene>
<protein>
    <recommendedName>
        <fullName evidence="1">BTB domain-containing protein</fullName>
    </recommendedName>
</protein>
<dbReference type="InterPro" id="IPR000210">
    <property type="entry name" value="BTB/POZ_dom"/>
</dbReference>
<dbReference type="PROSITE" id="PS50097">
    <property type="entry name" value="BTB"/>
    <property type="match status" value="1"/>
</dbReference>
<evidence type="ECO:0000313" key="3">
    <source>
        <dbReference type="Proteomes" id="UP000663888"/>
    </source>
</evidence>
<comment type="caution">
    <text evidence="2">The sequence shown here is derived from an EMBL/GenBank/DDBJ whole genome shotgun (WGS) entry which is preliminary data.</text>
</comment>
<accession>A0A8H3AS97</accession>
<feature type="domain" description="BTB" evidence="1">
    <location>
        <begin position="52"/>
        <end position="128"/>
    </location>
</feature>
<name>A0A8H3AS97_9AGAM</name>
<organism evidence="2 3">
    <name type="scientific">Rhizoctonia solani</name>
    <dbReference type="NCBI Taxonomy" id="456999"/>
    <lineage>
        <taxon>Eukaryota</taxon>
        <taxon>Fungi</taxon>
        <taxon>Dikarya</taxon>
        <taxon>Basidiomycota</taxon>
        <taxon>Agaricomycotina</taxon>
        <taxon>Agaricomycetes</taxon>
        <taxon>Cantharellales</taxon>
        <taxon>Ceratobasidiaceae</taxon>
        <taxon>Rhizoctonia</taxon>
    </lineage>
</organism>
<dbReference type="EMBL" id="CAJMWX010000858">
    <property type="protein sequence ID" value="CAE6436054.1"/>
    <property type="molecule type" value="Genomic_DNA"/>
</dbReference>
<dbReference type="CDD" id="cd18186">
    <property type="entry name" value="BTB_POZ_ZBTB_KLHL-like"/>
    <property type="match status" value="1"/>
</dbReference>
<evidence type="ECO:0000259" key="1">
    <source>
        <dbReference type="PROSITE" id="PS50097"/>
    </source>
</evidence>
<dbReference type="AlphaFoldDB" id="A0A8H3AS97"/>
<evidence type="ECO:0000313" key="2">
    <source>
        <dbReference type="EMBL" id="CAE6436054.1"/>
    </source>
</evidence>
<reference evidence="2" key="1">
    <citation type="submission" date="2021-01" db="EMBL/GenBank/DDBJ databases">
        <authorList>
            <person name="Kaushik A."/>
        </authorList>
    </citation>
    <scope>NUCLEOTIDE SEQUENCE</scope>
    <source>
        <strain evidence="2">AG4-R118</strain>
    </source>
</reference>
<dbReference type="Proteomes" id="UP000663888">
    <property type="component" value="Unassembled WGS sequence"/>
</dbReference>
<dbReference type="InterPro" id="IPR011333">
    <property type="entry name" value="SKP1/BTB/POZ_sf"/>
</dbReference>
<dbReference type="Pfam" id="PF00651">
    <property type="entry name" value="BTB"/>
    <property type="match status" value="1"/>
</dbReference>
<dbReference type="SUPFAM" id="SSF54695">
    <property type="entry name" value="POZ domain"/>
    <property type="match status" value="1"/>
</dbReference>
<sequence length="231" mass="26092">MENQSQISASTTGHWALNFINQPSVTNPDHPNEVPNPSASRTVVLHPDFCFDNILIAIQIEGTLFNVHKYQLAKSEVFSDMFKMPKPEGNAPVEGSSLEHPIVLKGVTASDFASLLTVLYASHFSDDQPTPEAPLIIPAFRLAQMFNFSKLRKYLLPLVEKNLEDVDKIVLSREFDIQEWLVPAHVRLCQRQQPLSGEEANKLGVQSTLIIMRMHEQHRTLAWEWSIPEAP</sequence>
<proteinExistence type="predicted"/>